<dbReference type="RefSeq" id="WP_183385629.1">
    <property type="nucleotide sequence ID" value="NZ_JACHXM010000001.1"/>
</dbReference>
<dbReference type="AlphaFoldDB" id="A0A7W5G4B9"/>
<dbReference type="SUPFAM" id="SSF56176">
    <property type="entry name" value="FAD-binding/transporter-associated domain-like"/>
    <property type="match status" value="1"/>
</dbReference>
<evidence type="ECO:0000313" key="5">
    <source>
        <dbReference type="Proteomes" id="UP000525987"/>
    </source>
</evidence>
<dbReference type="InterPro" id="IPR016164">
    <property type="entry name" value="FAD-linked_Oxase-like_C"/>
</dbReference>
<dbReference type="SUPFAM" id="SSF55103">
    <property type="entry name" value="FAD-linked oxidases, C-terminal domain"/>
    <property type="match status" value="1"/>
</dbReference>
<dbReference type="Proteomes" id="UP000525987">
    <property type="component" value="Unassembled WGS sequence"/>
</dbReference>
<evidence type="ECO:0000259" key="3">
    <source>
        <dbReference type="PROSITE" id="PS51387"/>
    </source>
</evidence>
<dbReference type="InterPro" id="IPR006094">
    <property type="entry name" value="Oxid_FAD_bind_N"/>
</dbReference>
<dbReference type="PANTHER" id="PTHR11748:SF103">
    <property type="entry name" value="GLYCOLATE OXIDASE SUBUNIT GLCE"/>
    <property type="match status" value="1"/>
</dbReference>
<reference evidence="4 5" key="1">
    <citation type="submission" date="2020-08" db="EMBL/GenBank/DDBJ databases">
        <title>Genomic Encyclopedia of Type Strains, Phase III (KMG-III): the genomes of soil and plant-associated and newly described type strains.</title>
        <authorList>
            <person name="Whitman W."/>
        </authorList>
    </citation>
    <scope>NUCLEOTIDE SEQUENCE [LARGE SCALE GENOMIC DNA]</scope>
    <source>
        <strain evidence="4 5">CECT 5995</strain>
    </source>
</reference>
<keyword evidence="1" id="KW-0285">Flavoprotein</keyword>
<dbReference type="InterPro" id="IPR016169">
    <property type="entry name" value="FAD-bd_PCMH_sub2"/>
</dbReference>
<evidence type="ECO:0000256" key="1">
    <source>
        <dbReference type="ARBA" id="ARBA00022630"/>
    </source>
</evidence>
<evidence type="ECO:0000256" key="2">
    <source>
        <dbReference type="ARBA" id="ARBA00022827"/>
    </source>
</evidence>
<dbReference type="InterPro" id="IPR016166">
    <property type="entry name" value="FAD-bd_PCMH"/>
</dbReference>
<gene>
    <name evidence="4" type="ORF">FHR96_000037</name>
</gene>
<dbReference type="GO" id="GO:0071949">
    <property type="term" value="F:FAD binding"/>
    <property type="evidence" value="ECO:0007669"/>
    <property type="project" value="InterPro"/>
</dbReference>
<dbReference type="EMBL" id="JACHXM010000001">
    <property type="protein sequence ID" value="MBB3139191.1"/>
    <property type="molecule type" value="Genomic_DNA"/>
</dbReference>
<dbReference type="InterPro" id="IPR036318">
    <property type="entry name" value="FAD-bd_PCMH-like_sf"/>
</dbReference>
<comment type="caution">
    <text evidence="4">The sequence shown here is derived from an EMBL/GenBank/DDBJ whole genome shotgun (WGS) entry which is preliminary data.</text>
</comment>
<evidence type="ECO:0000313" key="4">
    <source>
        <dbReference type="EMBL" id="MBB3139191.1"/>
    </source>
</evidence>
<sequence>MDTSTQTLPDRDATQALGERIRQADAEGTPLRIVGGDTKAFYGRKVQGRSMEVETLSTREHRGITTYDPVELIVSARAGTPLAELEATLAEQGQMLPFEPPHFGAEATLGGMVAAGLSGPRRPWAGAVRDFVLGIRMIDRHGRSLRFGGEVMKNVAGYDLSRLVVGAQGTLGLVAEVSLKVLPRPAARHGLRLPMSREEARQRLAEWGRRPLPISAAAWQDGALNLRLEGGAGSVAATRREFGGDDLEDDYWDTLRELRLPFFDTADPRPLWRLSLPQRARLDIEGLDEDTMLHDWAGAQRWLRSDLDAGTLRDGVTRAGGHATCLTPGAAEPFTPLAPPLAKYHQRLKAELDPHGIFNPGRLYGGL</sequence>
<dbReference type="Gene3D" id="3.30.465.10">
    <property type="match status" value="1"/>
</dbReference>
<dbReference type="Pfam" id="PF01565">
    <property type="entry name" value="FAD_binding_4"/>
    <property type="match status" value="1"/>
</dbReference>
<dbReference type="GO" id="GO:0003824">
    <property type="term" value="F:catalytic activity"/>
    <property type="evidence" value="ECO:0007669"/>
    <property type="project" value="InterPro"/>
</dbReference>
<organism evidence="4 5">
    <name type="scientific">Halomonas organivorans</name>
    <dbReference type="NCBI Taxonomy" id="257772"/>
    <lineage>
        <taxon>Bacteria</taxon>
        <taxon>Pseudomonadati</taxon>
        <taxon>Pseudomonadota</taxon>
        <taxon>Gammaproteobacteria</taxon>
        <taxon>Oceanospirillales</taxon>
        <taxon>Halomonadaceae</taxon>
        <taxon>Halomonas</taxon>
    </lineage>
</organism>
<accession>A0A7W5G4B9</accession>
<proteinExistence type="predicted"/>
<dbReference type="NCBIfam" id="NF008439">
    <property type="entry name" value="PRK11282.1"/>
    <property type="match status" value="1"/>
</dbReference>
<dbReference type="PANTHER" id="PTHR11748">
    <property type="entry name" value="D-LACTATE DEHYDROGENASE"/>
    <property type="match status" value="1"/>
</dbReference>
<dbReference type="PROSITE" id="PS51387">
    <property type="entry name" value="FAD_PCMH"/>
    <property type="match status" value="1"/>
</dbReference>
<feature type="domain" description="FAD-binding PCMH-type" evidence="3">
    <location>
        <begin position="1"/>
        <end position="184"/>
    </location>
</feature>
<protein>
    <submittedName>
        <fullName evidence="4">Glycolate oxidase FAD binding subunit</fullName>
    </submittedName>
</protein>
<keyword evidence="5" id="KW-1185">Reference proteome</keyword>
<keyword evidence="2" id="KW-0274">FAD</keyword>
<name>A0A7W5G4B9_9GAMM</name>